<keyword evidence="6" id="KW-0539">Nucleus</keyword>
<dbReference type="PROSITE" id="PS50048">
    <property type="entry name" value="ZN2_CY6_FUNGAL_2"/>
    <property type="match status" value="1"/>
</dbReference>
<comment type="subcellular location">
    <subcellularLocation>
        <location evidence="1">Nucleus</location>
    </subcellularLocation>
</comment>
<dbReference type="GeneID" id="70188160"/>
<keyword evidence="2" id="KW-0479">Metal-binding</keyword>
<protein>
    <submittedName>
        <fullName evidence="9">Fungal-specific transcription factor domain-containing protein</fullName>
    </submittedName>
</protein>
<organism evidence="9 10">
    <name type="scientific">Microdochium trichocladiopsis</name>
    <dbReference type="NCBI Taxonomy" id="1682393"/>
    <lineage>
        <taxon>Eukaryota</taxon>
        <taxon>Fungi</taxon>
        <taxon>Dikarya</taxon>
        <taxon>Ascomycota</taxon>
        <taxon>Pezizomycotina</taxon>
        <taxon>Sordariomycetes</taxon>
        <taxon>Xylariomycetidae</taxon>
        <taxon>Xylariales</taxon>
        <taxon>Microdochiaceae</taxon>
        <taxon>Microdochium</taxon>
    </lineage>
</organism>
<keyword evidence="4" id="KW-0238">DNA-binding</keyword>
<dbReference type="PANTHER" id="PTHR46910">
    <property type="entry name" value="TRANSCRIPTION FACTOR PDR1"/>
    <property type="match status" value="1"/>
</dbReference>
<dbReference type="AlphaFoldDB" id="A0A9P9BS22"/>
<gene>
    <name evidence="9" type="ORF">B0I36DRAFT_362207</name>
</gene>
<evidence type="ECO:0000256" key="6">
    <source>
        <dbReference type="ARBA" id="ARBA00023242"/>
    </source>
</evidence>
<evidence type="ECO:0000256" key="4">
    <source>
        <dbReference type="ARBA" id="ARBA00023125"/>
    </source>
</evidence>
<dbReference type="EMBL" id="JAGTJQ010000004">
    <property type="protein sequence ID" value="KAH7033551.1"/>
    <property type="molecule type" value="Genomic_DNA"/>
</dbReference>
<dbReference type="CDD" id="cd12148">
    <property type="entry name" value="fungal_TF_MHR"/>
    <property type="match status" value="1"/>
</dbReference>
<evidence type="ECO:0000313" key="10">
    <source>
        <dbReference type="Proteomes" id="UP000756346"/>
    </source>
</evidence>
<dbReference type="CDD" id="cd00067">
    <property type="entry name" value="GAL4"/>
    <property type="match status" value="1"/>
</dbReference>
<dbReference type="Pfam" id="PF00172">
    <property type="entry name" value="Zn_clus"/>
    <property type="match status" value="1"/>
</dbReference>
<proteinExistence type="predicted"/>
<evidence type="ECO:0000256" key="1">
    <source>
        <dbReference type="ARBA" id="ARBA00004123"/>
    </source>
</evidence>
<keyword evidence="3" id="KW-0805">Transcription regulation</keyword>
<evidence type="ECO:0000256" key="3">
    <source>
        <dbReference type="ARBA" id="ARBA00023015"/>
    </source>
</evidence>
<dbReference type="SMART" id="SM00906">
    <property type="entry name" value="Fungal_trans"/>
    <property type="match status" value="1"/>
</dbReference>
<dbReference type="RefSeq" id="XP_046014383.1">
    <property type="nucleotide sequence ID" value="XM_046158614.1"/>
</dbReference>
<accession>A0A9P9BS22</accession>
<keyword evidence="10" id="KW-1185">Reference proteome</keyword>
<comment type="caution">
    <text evidence="9">The sequence shown here is derived from an EMBL/GenBank/DDBJ whole genome shotgun (WGS) entry which is preliminary data.</text>
</comment>
<dbReference type="PANTHER" id="PTHR46910:SF37">
    <property type="entry name" value="ZN(II)2CYS6 TRANSCRIPTION FACTOR (EUROFUNG)"/>
    <property type="match status" value="1"/>
</dbReference>
<feature type="region of interest" description="Disordered" evidence="7">
    <location>
        <begin position="39"/>
        <end position="65"/>
    </location>
</feature>
<dbReference type="InterPro" id="IPR036864">
    <property type="entry name" value="Zn2-C6_fun-type_DNA-bd_sf"/>
</dbReference>
<dbReference type="GO" id="GO:0003677">
    <property type="term" value="F:DNA binding"/>
    <property type="evidence" value="ECO:0007669"/>
    <property type="project" value="UniProtKB-KW"/>
</dbReference>
<dbReference type="GO" id="GO:0005634">
    <property type="term" value="C:nucleus"/>
    <property type="evidence" value="ECO:0007669"/>
    <property type="project" value="UniProtKB-SubCell"/>
</dbReference>
<dbReference type="InterPro" id="IPR050987">
    <property type="entry name" value="AtrR-like"/>
</dbReference>
<keyword evidence="5" id="KW-0804">Transcription</keyword>
<dbReference type="GO" id="GO:0000981">
    <property type="term" value="F:DNA-binding transcription factor activity, RNA polymerase II-specific"/>
    <property type="evidence" value="ECO:0007669"/>
    <property type="project" value="InterPro"/>
</dbReference>
<dbReference type="PROSITE" id="PS00463">
    <property type="entry name" value="ZN2_CY6_FUNGAL_1"/>
    <property type="match status" value="1"/>
</dbReference>
<sequence length="590" mass="66687">MGKRKSCDLCTLKKIKCDGLAPSCSRCIDYGTRCSWTPGIHRRVRGPPKPKQGDGTHHSSSKPLVQLETRLAQLEEEVKRLRAATAAAPAGPVTTSPSVFTESIPEQILSYHHSIGFVEMSPRTKALPLPRHEDMQPVVDSYFANFNACYPLFDYATFAAMLEDYCGKHGDCRDEVTWAAISIVLALGLQSCSAEKNCFEARGDEEVHLRNVQSVLPRLLMRTEDLRGLQVLLGLSFYVQRSPESLQAQFLVASAVKLAYRLGLHTTQDDLPWGRPHASVERQRLLWLVYILDRDVSMSVKDPYMLQDHDLDMDIPRPFDSVDVVPALRGDKDAFFHCRIGLAHIQGKIYDYIFSARATRSPPEQRSAGLQTIWDMLGQWSAALPGEFCFETLHHTPTAPSLLLFFTYFRIMCKMQQVHSHNTDWMRHLIEYSSRWSIEFDPAAEPAACPLPSAPHWIEVVRGARRCMNLFHENPGSVVCWLEEVCCEYIAALVILVAHKLTVMEHHHLVHREATSDKDHDLIAKGIEHLQRMPEGRVIRRFDLYKSIARGCQELNSRADAAQTAFAYLRNTAFLVPSDAQMLPIGNAIE</sequence>
<dbReference type="Gene3D" id="4.10.240.10">
    <property type="entry name" value="Zn(2)-C6 fungal-type DNA-binding domain"/>
    <property type="match status" value="1"/>
</dbReference>
<dbReference type="GO" id="GO:0006351">
    <property type="term" value="P:DNA-templated transcription"/>
    <property type="evidence" value="ECO:0007669"/>
    <property type="project" value="InterPro"/>
</dbReference>
<feature type="domain" description="Zn(2)-C6 fungal-type" evidence="8">
    <location>
        <begin position="6"/>
        <end position="36"/>
    </location>
</feature>
<evidence type="ECO:0000256" key="5">
    <source>
        <dbReference type="ARBA" id="ARBA00023163"/>
    </source>
</evidence>
<dbReference type="Pfam" id="PF04082">
    <property type="entry name" value="Fungal_trans"/>
    <property type="match status" value="1"/>
</dbReference>
<evidence type="ECO:0000313" key="9">
    <source>
        <dbReference type="EMBL" id="KAH7033551.1"/>
    </source>
</evidence>
<dbReference type="Proteomes" id="UP000756346">
    <property type="component" value="Unassembled WGS sequence"/>
</dbReference>
<dbReference type="InterPro" id="IPR001138">
    <property type="entry name" value="Zn2Cys6_DnaBD"/>
</dbReference>
<evidence type="ECO:0000259" key="8">
    <source>
        <dbReference type="PROSITE" id="PS50048"/>
    </source>
</evidence>
<dbReference type="InterPro" id="IPR007219">
    <property type="entry name" value="XnlR_reg_dom"/>
</dbReference>
<evidence type="ECO:0000256" key="2">
    <source>
        <dbReference type="ARBA" id="ARBA00022723"/>
    </source>
</evidence>
<dbReference type="SMART" id="SM00066">
    <property type="entry name" value="GAL4"/>
    <property type="match status" value="1"/>
</dbReference>
<evidence type="ECO:0000256" key="7">
    <source>
        <dbReference type="SAM" id="MobiDB-lite"/>
    </source>
</evidence>
<dbReference type="OrthoDB" id="2123952at2759"/>
<reference evidence="9" key="1">
    <citation type="journal article" date="2021" name="Nat. Commun.">
        <title>Genetic determinants of endophytism in the Arabidopsis root mycobiome.</title>
        <authorList>
            <person name="Mesny F."/>
            <person name="Miyauchi S."/>
            <person name="Thiergart T."/>
            <person name="Pickel B."/>
            <person name="Atanasova L."/>
            <person name="Karlsson M."/>
            <person name="Huettel B."/>
            <person name="Barry K.W."/>
            <person name="Haridas S."/>
            <person name="Chen C."/>
            <person name="Bauer D."/>
            <person name="Andreopoulos W."/>
            <person name="Pangilinan J."/>
            <person name="LaButti K."/>
            <person name="Riley R."/>
            <person name="Lipzen A."/>
            <person name="Clum A."/>
            <person name="Drula E."/>
            <person name="Henrissat B."/>
            <person name="Kohler A."/>
            <person name="Grigoriev I.V."/>
            <person name="Martin F.M."/>
            <person name="Hacquard S."/>
        </authorList>
    </citation>
    <scope>NUCLEOTIDE SEQUENCE</scope>
    <source>
        <strain evidence="9">MPI-CAGE-CH-0230</strain>
    </source>
</reference>
<name>A0A9P9BS22_9PEZI</name>
<dbReference type="SUPFAM" id="SSF57701">
    <property type="entry name" value="Zn2/Cys6 DNA-binding domain"/>
    <property type="match status" value="1"/>
</dbReference>
<dbReference type="GO" id="GO:0008270">
    <property type="term" value="F:zinc ion binding"/>
    <property type="evidence" value="ECO:0007669"/>
    <property type="project" value="InterPro"/>
</dbReference>